<dbReference type="Proteomes" id="UP000266915">
    <property type="component" value="Unassembled WGS sequence"/>
</dbReference>
<gene>
    <name evidence="2" type="ORF">EDD42_2755</name>
</gene>
<dbReference type="GO" id="GO:0004519">
    <property type="term" value="F:endonuclease activity"/>
    <property type="evidence" value="ECO:0007669"/>
    <property type="project" value="UniProtKB-KW"/>
</dbReference>
<keyword evidence="2" id="KW-0540">Nuclease</keyword>
<dbReference type="AlphaFoldDB" id="A0A3N2C593"/>
<proteinExistence type="predicted"/>
<dbReference type="EMBL" id="RKHL01000001">
    <property type="protein sequence ID" value="ROR82662.1"/>
    <property type="molecule type" value="Genomic_DNA"/>
</dbReference>
<name>A0A3N2C593_9MICO</name>
<evidence type="ECO:0000259" key="1">
    <source>
        <dbReference type="Pfam" id="PF04480"/>
    </source>
</evidence>
<sequence>MDLIGWLDRHDGIAERREAIELGATRTQIDSALRAGTLRLIRRRWLATATAPTALTTAAARGGKLTCLSAARALGLWVIDDGLVHVSVRASSSEPSPPEVKLHWMRTPPGASSRRLVEPVETTLIHLATCQPFESALTTAESAIRMGLIDRDHLVRLETRSTRFRAVVAECTGLADSGIETIPRIRLERIGLRMEQQAVVDGHRVDGLIGRRLVLQFDGHTPHQQPQQRSRDLRQDRRLVLLGYTVLRFSYQQVMHEWERVEQSVVAAVAQGRHR</sequence>
<comment type="caution">
    <text evidence="2">The sequence shown here is derived from an EMBL/GenBank/DDBJ whole genome shotgun (WGS) entry which is preliminary data.</text>
</comment>
<keyword evidence="2" id="KW-0378">Hydrolase</keyword>
<organism evidence="2 3">
    <name type="scientific">Plantibacter flavus</name>
    <dbReference type="NCBI Taxonomy" id="150123"/>
    <lineage>
        <taxon>Bacteria</taxon>
        <taxon>Bacillati</taxon>
        <taxon>Actinomycetota</taxon>
        <taxon>Actinomycetes</taxon>
        <taxon>Micrococcales</taxon>
        <taxon>Microbacteriaceae</taxon>
        <taxon>Plantibacter</taxon>
    </lineage>
</organism>
<protein>
    <submittedName>
        <fullName evidence="2">Very-short-patch-repair endonuclease</fullName>
    </submittedName>
</protein>
<accession>A0A3N2C593</accession>
<evidence type="ECO:0000313" key="3">
    <source>
        <dbReference type="Proteomes" id="UP000266915"/>
    </source>
</evidence>
<keyword evidence="3" id="KW-1185">Reference proteome</keyword>
<dbReference type="Pfam" id="PF04480">
    <property type="entry name" value="DUF559"/>
    <property type="match status" value="1"/>
</dbReference>
<dbReference type="InterPro" id="IPR007569">
    <property type="entry name" value="DUF559"/>
</dbReference>
<reference evidence="2 3" key="1">
    <citation type="submission" date="2018-11" db="EMBL/GenBank/DDBJ databases">
        <title>Sequencing the genomes of 1000 actinobacteria strains.</title>
        <authorList>
            <person name="Klenk H.-P."/>
        </authorList>
    </citation>
    <scope>NUCLEOTIDE SEQUENCE [LARGE SCALE GENOMIC DNA]</scope>
    <source>
        <strain evidence="2 3">DSM 14012</strain>
    </source>
</reference>
<evidence type="ECO:0000313" key="2">
    <source>
        <dbReference type="EMBL" id="ROR82662.1"/>
    </source>
</evidence>
<dbReference type="Gene3D" id="3.40.960.10">
    <property type="entry name" value="VSR Endonuclease"/>
    <property type="match status" value="1"/>
</dbReference>
<keyword evidence="2" id="KW-0255">Endonuclease</keyword>
<feature type="domain" description="DUF559" evidence="1">
    <location>
        <begin position="189"/>
        <end position="268"/>
    </location>
</feature>